<organism evidence="2 3">
    <name type="scientific">Brachionus calyciflorus</name>
    <dbReference type="NCBI Taxonomy" id="104777"/>
    <lineage>
        <taxon>Eukaryota</taxon>
        <taxon>Metazoa</taxon>
        <taxon>Spiralia</taxon>
        <taxon>Gnathifera</taxon>
        <taxon>Rotifera</taxon>
        <taxon>Eurotatoria</taxon>
        <taxon>Monogononta</taxon>
        <taxon>Pseudotrocha</taxon>
        <taxon>Ploima</taxon>
        <taxon>Brachionidae</taxon>
        <taxon>Brachionus</taxon>
    </lineage>
</organism>
<protein>
    <recommendedName>
        <fullName evidence="1">ISXO2-like transposase domain-containing protein</fullName>
    </recommendedName>
</protein>
<dbReference type="Pfam" id="PF12762">
    <property type="entry name" value="DDE_Tnp_IS1595"/>
    <property type="match status" value="1"/>
</dbReference>
<feature type="domain" description="ISXO2-like transposase" evidence="1">
    <location>
        <begin position="12"/>
        <end position="159"/>
    </location>
</feature>
<accession>A0A813QUJ4</accession>
<sequence length="202" mass="23430">MCSLWLDKGSLLLGGSGKIVEIDESLYARVKFNKGKDLKRAQVWVFGLVERIENNSKCYMVLVPDREALTLLGIIYEKCREGTIIYSDCWSSYSKLSQLKNFHHKTVNHSFNFVDPESGACTNKIESLWRSCKAKFKEMNGCTRSMIQSYIDEYVWRYNNNCTTNREKSYELILHEIAKNYIVDNLSSSDHFDNLFGYLPIT</sequence>
<dbReference type="EMBL" id="CAJNOC010000521">
    <property type="protein sequence ID" value="CAF0771784.1"/>
    <property type="molecule type" value="Genomic_DNA"/>
</dbReference>
<proteinExistence type="predicted"/>
<keyword evidence="3" id="KW-1185">Reference proteome</keyword>
<dbReference type="OrthoDB" id="5862080at2759"/>
<dbReference type="PANTHER" id="PTHR47163">
    <property type="entry name" value="DDE_TNP_IS1595 DOMAIN-CONTAINING PROTEIN"/>
    <property type="match status" value="1"/>
</dbReference>
<dbReference type="SMART" id="SM01126">
    <property type="entry name" value="DDE_Tnp_IS1595"/>
    <property type="match status" value="1"/>
</dbReference>
<dbReference type="InterPro" id="IPR053164">
    <property type="entry name" value="IS1016-like_transposase"/>
</dbReference>
<reference evidence="2" key="1">
    <citation type="submission" date="2021-02" db="EMBL/GenBank/DDBJ databases">
        <authorList>
            <person name="Nowell W R."/>
        </authorList>
    </citation>
    <scope>NUCLEOTIDE SEQUENCE</scope>
    <source>
        <strain evidence="2">Ploen Becks lab</strain>
    </source>
</reference>
<comment type="caution">
    <text evidence="2">The sequence shown here is derived from an EMBL/GenBank/DDBJ whole genome shotgun (WGS) entry which is preliminary data.</text>
</comment>
<name>A0A813QUJ4_9BILA</name>
<dbReference type="Proteomes" id="UP000663879">
    <property type="component" value="Unassembled WGS sequence"/>
</dbReference>
<dbReference type="NCBIfam" id="NF033547">
    <property type="entry name" value="transpos_IS1595"/>
    <property type="match status" value="1"/>
</dbReference>
<dbReference type="AlphaFoldDB" id="A0A813QUJ4"/>
<gene>
    <name evidence="2" type="ORF">OXX778_LOCUS4992</name>
</gene>
<evidence type="ECO:0000313" key="3">
    <source>
        <dbReference type="Proteomes" id="UP000663879"/>
    </source>
</evidence>
<dbReference type="PANTHER" id="PTHR47163:SF2">
    <property type="entry name" value="SI:DKEY-17M8.2"/>
    <property type="match status" value="1"/>
</dbReference>
<evidence type="ECO:0000313" key="2">
    <source>
        <dbReference type="EMBL" id="CAF0771784.1"/>
    </source>
</evidence>
<evidence type="ECO:0000259" key="1">
    <source>
        <dbReference type="SMART" id="SM01126"/>
    </source>
</evidence>
<dbReference type="InterPro" id="IPR024445">
    <property type="entry name" value="Tnp_ISXO2-like"/>
</dbReference>